<proteinExistence type="predicted"/>
<feature type="region of interest" description="Disordered" evidence="1">
    <location>
        <begin position="1228"/>
        <end position="1289"/>
    </location>
</feature>
<feature type="compositionally biased region" description="Polar residues" evidence="1">
    <location>
        <begin position="1257"/>
        <end position="1272"/>
    </location>
</feature>
<sequence length="1647" mass="179260">MSILKLSAKRRQQHKAVLSTIAFSLMLMFFIGICGPATALAASEEDVIAEVAQQTSDFRFFGSSGATYPVPGGSFKYYGAYGYVNSGWVNFDIDKPVGNTPMQAVIDYETGQLADDANLNIVPMTGYKLGEITFDDYSWGLPNEEVEVWIILPQYLIRVNPFDTGYDQATNLQISKDFALQLMGGLEKAGLLSPAAPDTPIENPADKDATPANGAAATGNPLDEPVKISDTMNIMAVYNGPTAPTTLSINTPHLVTEIHDYHWNNAQGATPGTISLQDQNGKIYGPWQAVGTPGQGGVPNANWFVYPNIVIPAGTYTVIDSDPSTWSQNTDSGGKGMGYVLATPHFETTSGSADSLDKGNQGHSPGGSGWTESPAGVGSVGNIPGPANTTEAVVGVAVPGLIATGLGALAGLGGGGGFAPPGGTPLSPTAGGPSPGVPGVGGSYPRAGTGQPGANQEANYLGRRRRDEEGSTASGIRIDTADMGQGAITISSEDPLIIEMPDKEEIFGTPDSGILIEPLEEKFEVIKPESEISSEDDYDGIIIDTSAFEDNPPTQTDGAPTTGEAGTEAATNPDAQTTGISEASGYDQAGYNQEGYDAEGYDRQGFNQEGFDRAGFDTEGFDKQGFNQEGFDKSGFDAEGFDKEGFNQEGFDKAGFDAEGFDRQGFNQEGFDKAGFDAEGFDKQGFNQEGFDKAGFDAEGFDRQGFNQEGFDKAGFDTEGFDRQGFNQEGFDKAGFDAEGFDKQGFNQEGFDKAGFDAEGFDKQGFNQEGFDKAGFDAEGFDKQGFNQEGFDKAGFDAEGFDKQGFNQEGFDKAGFDAEGFDKQGFNQEGFDKAGFDAEGFDKAGFNKAGFDRDGFDAEGFDKAGFDPEGFDRQGFNKTGFDKEGFNRDGFDQKGFDRAGYDKAGFNLEGFDQEGFDKSGFDQEGFDREGFDKQGFNQEGFDKAGFDAEGFDKAGFNKAGFDRDGFDAEGFDKAGFDPEGYGRNGFNSEGYNREGFDVNGYNAKGFNRSGYNAKGYNAAGYDKEGFNQDGWDKAGYDRSGFNSDGFDREGFDRAGYDKDGYNREGYDREGLEREGYDENGFDKNGYNRNGVDKDGFDREGFDYEGYNRSGYDPWGYNKQGYGKDGYHWSGYTADGYNRDGRHWSENPFEGDGNPFNVAKQDPFGGGEVIPFGAEWKATKPPLGEPYPKTLDKYGAKPWTNEPAPTVPAPEDKVIIGTEEPLDTMKHQGTEKDAPAVPEGQENAAGHVDQPVQKGDSDTFSYTDPKTGKTSTYEYEKGYTGPRQGDTQTLVGKTDGQTYELEFNAVTGKWVNTETGNDFDPDDFERWQNDLAVDKKQAPINSQKMAAGQDANHRPIDETQTQGKTSDNMQQAADEGSIGTPGGSDDVDKATQNLKNDAHNEQGYNKSGFDKDGRDAEGFDIIGLDPQGYDRNGLDLKGCTREQNLGKAIDRIIKDKLELHHFVRNPDWFVRKGWNNTVGWVWNEKLGNWKGGQCGEYVEWGAEWLKDDIKHIYGEDVIIDQILIERNDNYNHVANLIILPNGERKVVDFWEGIQEGKGQVMDEKDWLKKWDDELGKPLWGANKVTRNELQDALLKEIKDAGDTEKGIAKFLHYHKKFAPSKYKSAQLIAKSYMKDPWGDPDGSSTGKF</sequence>
<dbReference type="InterPro" id="IPR052949">
    <property type="entry name" value="PA_immunity-related"/>
</dbReference>
<dbReference type="PANTHER" id="PTHR42999:SF1">
    <property type="entry name" value="PENTAPEPTIDE REPEAT-CONTAINING PROTEIN"/>
    <property type="match status" value="1"/>
</dbReference>
<feature type="compositionally biased region" description="Basic and acidic residues" evidence="1">
    <location>
        <begin position="690"/>
        <end position="702"/>
    </location>
</feature>
<feature type="compositionally biased region" description="Basic and acidic residues" evidence="1">
    <location>
        <begin position="630"/>
        <end position="662"/>
    </location>
</feature>
<gene>
    <name evidence="2" type="ORF">ASZ90_018574</name>
</gene>
<feature type="compositionally biased region" description="Basic and acidic residues" evidence="1">
    <location>
        <begin position="610"/>
        <end position="622"/>
    </location>
</feature>
<feature type="compositionally biased region" description="Low complexity" evidence="1">
    <location>
        <begin position="558"/>
        <end position="571"/>
    </location>
</feature>
<name>A0A0W8E5V8_9ZZZZ</name>
<feature type="region of interest" description="Disordered" evidence="1">
    <location>
        <begin position="420"/>
        <end position="473"/>
    </location>
</feature>
<feature type="region of interest" description="Disordered" evidence="1">
    <location>
        <begin position="348"/>
        <end position="383"/>
    </location>
</feature>
<feature type="region of interest" description="Disordered" evidence="1">
    <location>
        <begin position="545"/>
        <end position="739"/>
    </location>
</feature>
<reference evidence="2" key="1">
    <citation type="journal article" date="2015" name="Proc. Natl. Acad. Sci. U.S.A.">
        <title>Networks of energetic and metabolic interactions define dynamics in microbial communities.</title>
        <authorList>
            <person name="Embree M."/>
            <person name="Liu J.K."/>
            <person name="Al-Bassam M.M."/>
            <person name="Zengler K."/>
        </authorList>
    </citation>
    <scope>NUCLEOTIDE SEQUENCE</scope>
</reference>
<feature type="compositionally biased region" description="Basic and acidic residues" evidence="1">
    <location>
        <begin position="863"/>
        <end position="872"/>
    </location>
</feature>
<evidence type="ECO:0000256" key="1">
    <source>
        <dbReference type="SAM" id="MobiDB-lite"/>
    </source>
</evidence>
<feature type="compositionally biased region" description="Low complexity" evidence="1">
    <location>
        <begin position="210"/>
        <end position="221"/>
    </location>
</feature>
<evidence type="ECO:0000313" key="2">
    <source>
        <dbReference type="EMBL" id="KUG04048.1"/>
    </source>
</evidence>
<dbReference type="EMBL" id="LNQE01001861">
    <property type="protein sequence ID" value="KUG04048.1"/>
    <property type="molecule type" value="Genomic_DNA"/>
</dbReference>
<feature type="compositionally biased region" description="Basic and acidic residues" evidence="1">
    <location>
        <begin position="670"/>
        <end position="682"/>
    </location>
</feature>
<feature type="region of interest" description="Disordered" evidence="1">
    <location>
        <begin position="863"/>
        <end position="884"/>
    </location>
</feature>
<protein>
    <submittedName>
        <fullName evidence="2">Uncharacterized protein</fullName>
    </submittedName>
</protein>
<feature type="compositionally biased region" description="Basic and acidic residues" evidence="1">
    <location>
        <begin position="730"/>
        <end position="739"/>
    </location>
</feature>
<comment type="caution">
    <text evidence="2">The sequence shown here is derived from an EMBL/GenBank/DDBJ whole genome shotgun (WGS) entry which is preliminary data.</text>
</comment>
<feature type="region of interest" description="Disordered" evidence="1">
    <location>
        <begin position="193"/>
        <end position="223"/>
    </location>
</feature>
<accession>A0A0W8E5V8</accession>
<organism evidence="2">
    <name type="scientific">hydrocarbon metagenome</name>
    <dbReference type="NCBI Taxonomy" id="938273"/>
    <lineage>
        <taxon>unclassified sequences</taxon>
        <taxon>metagenomes</taxon>
        <taxon>ecological metagenomes</taxon>
    </lineage>
</organism>
<dbReference type="PANTHER" id="PTHR42999">
    <property type="entry name" value="ANTIBIOTIC RESISTANCE PROTEIN MCBG"/>
    <property type="match status" value="1"/>
</dbReference>
<feature type="compositionally biased region" description="Basic and acidic residues" evidence="1">
    <location>
        <begin position="710"/>
        <end position="722"/>
    </location>
</feature>
<feature type="region of interest" description="Disordered" evidence="1">
    <location>
        <begin position="1332"/>
        <end position="1390"/>
    </location>
</feature>
<feature type="compositionally biased region" description="Polar residues" evidence="1">
    <location>
        <begin position="1357"/>
        <end position="1370"/>
    </location>
</feature>